<proteinExistence type="predicted"/>
<accession>A0A3Y8VMW4</accession>
<comment type="caution">
    <text evidence="1">The sequence shown here is derived from an EMBL/GenBank/DDBJ whole genome shotgun (WGS) entry which is preliminary data.</text>
</comment>
<sequence>MKEIKSNTSAANKKLIPWFKTMGKQIGLSQSQIAAVLKEQRIRIHVLNGASASWVSIALTQDFGESDGLWNAYGKLALILERCKYIPCGSRACAYCTAAQQLHYQGVDIGGKRSLYQEPAVCLDFLNPNDPNSSYYWDAKNLVERHGDGMLK</sequence>
<evidence type="ECO:0000313" key="1">
    <source>
        <dbReference type="EMBL" id="ECI7262964.1"/>
    </source>
</evidence>
<dbReference type="EMBL" id="AAIWBE010000004">
    <property type="protein sequence ID" value="ECI7262964.1"/>
    <property type="molecule type" value="Genomic_DNA"/>
</dbReference>
<name>A0A3Y8VMW4_SALET</name>
<dbReference type="AlphaFoldDB" id="A0A3Y8VMW4"/>
<organism evidence="1">
    <name type="scientific">Salmonella enterica I</name>
    <dbReference type="NCBI Taxonomy" id="59201"/>
    <lineage>
        <taxon>Bacteria</taxon>
        <taxon>Pseudomonadati</taxon>
        <taxon>Pseudomonadota</taxon>
        <taxon>Gammaproteobacteria</taxon>
        <taxon>Enterobacterales</taxon>
        <taxon>Enterobacteriaceae</taxon>
        <taxon>Salmonella</taxon>
    </lineage>
</organism>
<reference evidence="1" key="1">
    <citation type="submission" date="2019-02" db="EMBL/GenBank/DDBJ databases">
        <authorList>
            <person name="Ashton P.M."/>
            <person name="Dallman T."/>
            <person name="Nair S."/>
            <person name="De Pinna E."/>
            <person name="Peters T."/>
            <person name="Grant K."/>
        </authorList>
    </citation>
    <scope>NUCLEOTIDE SEQUENCE</scope>
    <source>
        <strain evidence="1">677129</strain>
    </source>
</reference>
<gene>
    <name evidence="1" type="ORF">EWD86_03175</name>
</gene>
<protein>
    <submittedName>
        <fullName evidence="1">Uncharacterized protein</fullName>
    </submittedName>
</protein>